<protein>
    <recommendedName>
        <fullName evidence="1">F-box domain-containing protein</fullName>
    </recommendedName>
</protein>
<evidence type="ECO:0000259" key="1">
    <source>
        <dbReference type="PROSITE" id="PS50181"/>
    </source>
</evidence>
<feature type="domain" description="F-box" evidence="1">
    <location>
        <begin position="53"/>
        <end position="99"/>
    </location>
</feature>
<dbReference type="InterPro" id="IPR036047">
    <property type="entry name" value="F-box-like_dom_sf"/>
</dbReference>
<sequence>METNLSISSDFASYVYWTQELRDNTLDQAQLETRCPLDNGRHDCTSTPARYTVNRLDKLPLELLTKVLLQLDIPSLTCFRAVNHRTMELVNSIRQYAAIIQHCPNIIRAIVSIQADGFDCATLYNMLCTTRCSTCNYFGDHLYLIDCRRACYFCFVQRPEYFPLTSREAYKLLTSNAKPQSRAESSCKRRELAKLPSILSLPGRYCCAYNNDGTEGKLQQRRLRLYDRQAVVQSLVGDALPRSDRATGEPKRHMMAIISAPVLLDGGRQVDHGFFCVPCREEGDMDFRIKYTTEEMSRHFASFGQVVKSPAPGRYMHVTKD</sequence>
<dbReference type="InterPro" id="IPR001810">
    <property type="entry name" value="F-box_dom"/>
</dbReference>
<keyword evidence="3" id="KW-1185">Reference proteome</keyword>
<reference evidence="2" key="1">
    <citation type="submission" date="2022-08" db="EMBL/GenBank/DDBJ databases">
        <authorList>
            <consortium name="DOE Joint Genome Institute"/>
            <person name="Min B."/>
            <person name="Riley R."/>
            <person name="Sierra-Patev S."/>
            <person name="Naranjo-Ortiz M."/>
            <person name="Looney B."/>
            <person name="Konkel Z."/>
            <person name="Slot J.C."/>
            <person name="Sakamoto Y."/>
            <person name="Steenwyk J.L."/>
            <person name="Rokas A."/>
            <person name="Carro J."/>
            <person name="Camarero S."/>
            <person name="Ferreira P."/>
            <person name="Molpeceres G."/>
            <person name="Ruiz-Duenas F.J."/>
            <person name="Serrano A."/>
            <person name="Henrissat B."/>
            <person name="Drula E."/>
            <person name="Hughes K.W."/>
            <person name="Mata J.L."/>
            <person name="Ishikawa N.K."/>
            <person name="Vargas-Isla R."/>
            <person name="Ushijima S."/>
            <person name="Smith C.A."/>
            <person name="Ahrendt S."/>
            <person name="Andreopoulos W."/>
            <person name="He G."/>
            <person name="Labutti K."/>
            <person name="Lipzen A."/>
            <person name="Ng V."/>
            <person name="Sandor L."/>
            <person name="Barry K."/>
            <person name="Martinez A.T."/>
            <person name="Xiao Y."/>
            <person name="Gibbons J.G."/>
            <person name="Terashima K."/>
            <person name="Hibbett D.S."/>
            <person name="Grigoriev I.V."/>
        </authorList>
    </citation>
    <scope>NUCLEOTIDE SEQUENCE</scope>
    <source>
        <strain evidence="2">TFB9207</strain>
    </source>
</reference>
<dbReference type="EMBL" id="MU806165">
    <property type="protein sequence ID" value="KAJ3838755.1"/>
    <property type="molecule type" value="Genomic_DNA"/>
</dbReference>
<proteinExistence type="predicted"/>
<dbReference type="Pfam" id="PF00646">
    <property type="entry name" value="F-box"/>
    <property type="match status" value="1"/>
</dbReference>
<evidence type="ECO:0000313" key="2">
    <source>
        <dbReference type="EMBL" id="KAJ3838755.1"/>
    </source>
</evidence>
<dbReference type="Proteomes" id="UP001163846">
    <property type="component" value="Unassembled WGS sequence"/>
</dbReference>
<accession>A0AA38UF29</accession>
<dbReference type="PROSITE" id="PS50181">
    <property type="entry name" value="FBOX"/>
    <property type="match status" value="1"/>
</dbReference>
<dbReference type="SUPFAM" id="SSF81383">
    <property type="entry name" value="F-box domain"/>
    <property type="match status" value="1"/>
</dbReference>
<name>A0AA38UF29_9AGAR</name>
<organism evidence="2 3">
    <name type="scientific">Lentinula raphanica</name>
    <dbReference type="NCBI Taxonomy" id="153919"/>
    <lineage>
        <taxon>Eukaryota</taxon>
        <taxon>Fungi</taxon>
        <taxon>Dikarya</taxon>
        <taxon>Basidiomycota</taxon>
        <taxon>Agaricomycotina</taxon>
        <taxon>Agaricomycetes</taxon>
        <taxon>Agaricomycetidae</taxon>
        <taxon>Agaricales</taxon>
        <taxon>Marasmiineae</taxon>
        <taxon>Omphalotaceae</taxon>
        <taxon>Lentinula</taxon>
    </lineage>
</organism>
<comment type="caution">
    <text evidence="2">The sequence shown here is derived from an EMBL/GenBank/DDBJ whole genome shotgun (WGS) entry which is preliminary data.</text>
</comment>
<evidence type="ECO:0000313" key="3">
    <source>
        <dbReference type="Proteomes" id="UP001163846"/>
    </source>
</evidence>
<dbReference type="AlphaFoldDB" id="A0AA38UF29"/>
<gene>
    <name evidence="2" type="ORF">F5878DRAFT_681397</name>
</gene>